<sequence>MGGLFACDPQGGGTTATAGETAASTAGETEPSTGEASTDGATDGPTTGSSEASTGAPTTSGGAGEELGCADVRWAYDVAKFHEVGDLAVDSRGHVRATVPGAEAFRVLDLDENGVEVGALEVASAGNSVRWGGIDGEDNVVLQVQENGPQWPRDWVRKYALDGSLLWEVEFASASDGFVIGTPVPGPDCSVLVTRSASLHKLDADGSVVWEQPNPDFMQPFVVNAAGVSVGSLVSTKWVRTLGPDGALLWEVEWGQEAFDDRTFAVDGAGGVVVGEQHHALARFASDGTLAWEKSRTELGRPIDAIAMNEAGELAVLGRPDEGPPEVLRLGPDGAEVGRRACAQLTSQKVAIDAAGRVTVAGYEFISENGQFDWWVVAFAE</sequence>
<keyword evidence="3" id="KW-1185">Reference proteome</keyword>
<dbReference type="Gene3D" id="2.80.10.50">
    <property type="match status" value="1"/>
</dbReference>
<dbReference type="AlphaFoldDB" id="A0A9X3EUD7"/>
<comment type="caution">
    <text evidence="2">The sequence shown here is derived from an EMBL/GenBank/DDBJ whole genome shotgun (WGS) entry which is preliminary data.</text>
</comment>
<proteinExistence type="predicted"/>
<dbReference type="RefSeq" id="WP_267773080.1">
    <property type="nucleotide sequence ID" value="NZ_JAPNKE010000002.1"/>
</dbReference>
<dbReference type="Proteomes" id="UP001150924">
    <property type="component" value="Unassembled WGS sequence"/>
</dbReference>
<name>A0A9X3EUD7_9BACT</name>
<feature type="region of interest" description="Disordered" evidence="1">
    <location>
        <begin position="1"/>
        <end position="64"/>
    </location>
</feature>
<evidence type="ECO:0000313" key="3">
    <source>
        <dbReference type="Proteomes" id="UP001150924"/>
    </source>
</evidence>
<reference evidence="2" key="1">
    <citation type="submission" date="2022-11" db="EMBL/GenBank/DDBJ databases">
        <title>Minimal conservation of predation-associated metabolite biosynthetic gene clusters underscores biosynthetic potential of Myxococcota including descriptions for ten novel species: Archangium lansinium sp. nov., Myxococcus landrumus sp. nov., Nannocystis bai.</title>
        <authorList>
            <person name="Ahearne A."/>
            <person name="Stevens C."/>
            <person name="Phillips K."/>
        </authorList>
    </citation>
    <scope>NUCLEOTIDE SEQUENCE</scope>
    <source>
        <strain evidence="2">Na p29</strain>
    </source>
</reference>
<feature type="compositionally biased region" description="Low complexity" evidence="1">
    <location>
        <begin position="44"/>
        <end position="60"/>
    </location>
</feature>
<gene>
    <name evidence="2" type="ORF">OV079_32545</name>
</gene>
<organism evidence="2 3">
    <name type="scientific">Nannocystis pusilla</name>
    <dbReference type="NCBI Taxonomy" id="889268"/>
    <lineage>
        <taxon>Bacteria</taxon>
        <taxon>Pseudomonadati</taxon>
        <taxon>Myxococcota</taxon>
        <taxon>Polyangia</taxon>
        <taxon>Nannocystales</taxon>
        <taxon>Nannocystaceae</taxon>
        <taxon>Nannocystis</taxon>
    </lineage>
</organism>
<dbReference type="SUPFAM" id="SSF63829">
    <property type="entry name" value="Calcium-dependent phosphotriesterase"/>
    <property type="match status" value="1"/>
</dbReference>
<feature type="compositionally biased region" description="Polar residues" evidence="1">
    <location>
        <begin position="31"/>
        <end position="40"/>
    </location>
</feature>
<evidence type="ECO:0000256" key="1">
    <source>
        <dbReference type="SAM" id="MobiDB-lite"/>
    </source>
</evidence>
<protein>
    <submittedName>
        <fullName evidence="2">Uncharacterized protein</fullName>
    </submittedName>
</protein>
<dbReference type="EMBL" id="JAPNKE010000002">
    <property type="protein sequence ID" value="MCY1010216.1"/>
    <property type="molecule type" value="Genomic_DNA"/>
</dbReference>
<accession>A0A9X3EUD7</accession>
<evidence type="ECO:0000313" key="2">
    <source>
        <dbReference type="EMBL" id="MCY1010216.1"/>
    </source>
</evidence>
<feature type="compositionally biased region" description="Low complexity" evidence="1">
    <location>
        <begin position="15"/>
        <end position="30"/>
    </location>
</feature>